<feature type="region of interest" description="Disordered" evidence="1">
    <location>
        <begin position="174"/>
        <end position="196"/>
    </location>
</feature>
<keyword evidence="3" id="KW-1185">Reference proteome</keyword>
<organism evidence="3 4">
    <name type="scientific">Ditylenchus dipsaci</name>
    <dbReference type="NCBI Taxonomy" id="166011"/>
    <lineage>
        <taxon>Eukaryota</taxon>
        <taxon>Metazoa</taxon>
        <taxon>Ecdysozoa</taxon>
        <taxon>Nematoda</taxon>
        <taxon>Chromadorea</taxon>
        <taxon>Rhabditida</taxon>
        <taxon>Tylenchina</taxon>
        <taxon>Tylenchomorpha</taxon>
        <taxon>Sphaerularioidea</taxon>
        <taxon>Anguinidae</taxon>
        <taxon>Anguininae</taxon>
        <taxon>Ditylenchus</taxon>
    </lineage>
</organism>
<sequence length="309" mass="35812">MMFEDPEVQDFEDWFDKFNVQLSLHKNFDDNQKVAILRSCLSGLPYQKLKCQPGTKELSYDECIKELRLRKAYPDDTEPEFSKRILELLKLRLRGDLLDDLRRDSVWRNGSLNQFWKRLKTSAAELVQEMQALGLVSVANQTAFAVAGITRFQQEKEDRRQLVGIRATGKDVSPSLISNQEHQPASPLPDSQPAYGQSPELRYDSQFRQPDFRYDDQYRKPAFRDLFNQKMFNAMLVMVLVILLTSVLTTIIEILVSTDNQMAFRDRIEGIPLVRISEMLDITRIFGTGLVKAPVTRCIMWQIEPVNQN</sequence>
<evidence type="ECO:0000313" key="4">
    <source>
        <dbReference type="WBParaSite" id="jg17604"/>
    </source>
</evidence>
<dbReference type="WBParaSite" id="jg17604">
    <property type="protein sequence ID" value="jg17604"/>
    <property type="gene ID" value="jg17604"/>
</dbReference>
<protein>
    <submittedName>
        <fullName evidence="4">Uncharacterized protein</fullName>
    </submittedName>
</protein>
<proteinExistence type="predicted"/>
<keyword evidence="2" id="KW-0472">Membrane</keyword>
<evidence type="ECO:0000256" key="1">
    <source>
        <dbReference type="SAM" id="MobiDB-lite"/>
    </source>
</evidence>
<reference evidence="4" key="1">
    <citation type="submission" date="2022-11" db="UniProtKB">
        <authorList>
            <consortium name="WormBaseParasite"/>
        </authorList>
    </citation>
    <scope>IDENTIFICATION</scope>
</reference>
<dbReference type="AlphaFoldDB" id="A0A915D9P0"/>
<keyword evidence="2" id="KW-0812">Transmembrane</keyword>
<evidence type="ECO:0000313" key="3">
    <source>
        <dbReference type="Proteomes" id="UP000887574"/>
    </source>
</evidence>
<feature type="transmembrane region" description="Helical" evidence="2">
    <location>
        <begin position="231"/>
        <end position="256"/>
    </location>
</feature>
<keyword evidence="2" id="KW-1133">Transmembrane helix</keyword>
<name>A0A915D9P0_9BILA</name>
<evidence type="ECO:0000256" key="2">
    <source>
        <dbReference type="SAM" id="Phobius"/>
    </source>
</evidence>
<dbReference type="Proteomes" id="UP000887574">
    <property type="component" value="Unplaced"/>
</dbReference>
<accession>A0A915D9P0</accession>